<dbReference type="PANTHER" id="PTHR33204">
    <property type="entry name" value="TRANSCRIPTIONAL REGULATOR, MARR FAMILY"/>
    <property type="match status" value="1"/>
</dbReference>
<dbReference type="PROSITE" id="PS51118">
    <property type="entry name" value="HTH_HXLR"/>
    <property type="match status" value="1"/>
</dbReference>
<dbReference type="PANTHER" id="PTHR33204:SF36">
    <property type="entry name" value="TRANSCRIPTIONAL REGULATORY PROTEIN"/>
    <property type="match status" value="1"/>
</dbReference>
<accession>A0A1Z4EGB2</accession>
<organism evidence="1 2">
    <name type="scientific">Mycobacterium shigaense</name>
    <dbReference type="NCBI Taxonomy" id="722731"/>
    <lineage>
        <taxon>Bacteria</taxon>
        <taxon>Bacillati</taxon>
        <taxon>Actinomycetota</taxon>
        <taxon>Actinomycetes</taxon>
        <taxon>Mycobacteriales</taxon>
        <taxon>Mycobacteriaceae</taxon>
        <taxon>Mycobacterium</taxon>
        <taxon>Mycobacterium simiae complex</taxon>
    </lineage>
</organism>
<dbReference type="Pfam" id="PF01638">
    <property type="entry name" value="HxlR"/>
    <property type="match status" value="1"/>
</dbReference>
<dbReference type="Gene3D" id="1.10.10.10">
    <property type="entry name" value="Winged helix-like DNA-binding domain superfamily/Winged helix DNA-binding domain"/>
    <property type="match status" value="1"/>
</dbReference>
<evidence type="ECO:0000313" key="1">
    <source>
        <dbReference type="EMBL" id="BAX92008.1"/>
    </source>
</evidence>
<keyword evidence="2" id="KW-1185">Reference proteome</keyword>
<dbReference type="AlphaFoldDB" id="A0A1Z4EGB2"/>
<dbReference type="OrthoDB" id="5183359at2"/>
<dbReference type="InterPro" id="IPR036388">
    <property type="entry name" value="WH-like_DNA-bd_sf"/>
</dbReference>
<dbReference type="Proteomes" id="UP000217736">
    <property type="component" value="Chromosome"/>
</dbReference>
<proteinExistence type="predicted"/>
<dbReference type="KEGG" id="mshg:MSG_01855"/>
<protein>
    <submittedName>
        <fullName evidence="1">Transcriptional regulator</fullName>
    </submittedName>
</protein>
<dbReference type="SUPFAM" id="SSF46785">
    <property type="entry name" value="Winged helix' DNA-binding domain"/>
    <property type="match status" value="1"/>
</dbReference>
<dbReference type="EMBL" id="AP018164">
    <property type="protein sequence ID" value="BAX92008.1"/>
    <property type="molecule type" value="Genomic_DNA"/>
</dbReference>
<dbReference type="InterPro" id="IPR036390">
    <property type="entry name" value="WH_DNA-bd_sf"/>
</dbReference>
<reference evidence="2" key="1">
    <citation type="submission" date="2017-06" db="EMBL/GenBank/DDBJ databases">
        <title>Complete Genome Sequence of Mycobacterium shigaense.</title>
        <authorList>
            <person name="Fukano H."/>
            <person name="Yoshida M."/>
            <person name="Kazumi Y."/>
            <person name="Ogura Y."/>
            <person name="Mitarai S."/>
            <person name="Hayashi T."/>
            <person name="Hoshino Y."/>
        </authorList>
    </citation>
    <scope>NUCLEOTIDE SEQUENCE [LARGE SCALE GENOMIC DNA]</scope>
    <source>
        <strain evidence="2">UN-152</strain>
    </source>
</reference>
<sequence length="163" mass="18256">MRHDDLHLEPCSILRPLGLLGDRWTMVVLRQAFAGVRRFEDFHSVLGLSRAVLAERLARLVDAGIFERRAYRDARRTRHEYRLTDKGMDLYPVLMALRTWGDKYLAPDGPFAHYRHVECGGSAEIHLVCDRCGDELTARDVQLEAGAGLRAWALGDAAGSGPG</sequence>
<name>A0A1Z4EGB2_9MYCO</name>
<dbReference type="RefSeq" id="WP_096438976.1">
    <property type="nucleotide sequence ID" value="NZ_AP018164.1"/>
</dbReference>
<evidence type="ECO:0000313" key="2">
    <source>
        <dbReference type="Proteomes" id="UP000217736"/>
    </source>
</evidence>
<gene>
    <name evidence="1" type="ORF">MSG_01855</name>
</gene>
<dbReference type="InterPro" id="IPR002577">
    <property type="entry name" value="HTH_HxlR"/>
</dbReference>